<keyword evidence="2" id="KW-1185">Reference proteome</keyword>
<dbReference type="AlphaFoldDB" id="A0A3N4JDY9"/>
<dbReference type="Proteomes" id="UP000276215">
    <property type="component" value="Unassembled WGS sequence"/>
</dbReference>
<proteinExistence type="predicted"/>
<dbReference type="Gene3D" id="3.40.50.150">
    <property type="entry name" value="Vaccinia Virus protein VP39"/>
    <property type="match status" value="1"/>
</dbReference>
<dbReference type="EMBL" id="ML120425">
    <property type="protein sequence ID" value="RPA95497.1"/>
    <property type="molecule type" value="Genomic_DNA"/>
</dbReference>
<evidence type="ECO:0000313" key="1">
    <source>
        <dbReference type="EMBL" id="RPA95497.1"/>
    </source>
</evidence>
<dbReference type="OrthoDB" id="5339271at2759"/>
<accession>A0A3N4JDY9</accession>
<sequence>MVQRARVTYKPIYPMQEHRWKVASATDFAEALDKRDKVDLLINSAGSISHLPNRRDVRLFLDQVKKSLRPETGVAIISVLTEMLHGPEGKTELGGSDSPVEHGMGELILPCQDDGEGLSGSWRKSPTKVIWNEDKTVRTDSFYVELHTDSKGTVAWREDLDWSLAVFDEKAWAEDIGGAGLEIVEMIPEGDGHERFYVLSNPQ</sequence>
<name>A0A3N4JDY9_9PEZI</name>
<dbReference type="SUPFAM" id="SSF53335">
    <property type="entry name" value="S-adenosyl-L-methionine-dependent methyltransferases"/>
    <property type="match status" value="1"/>
</dbReference>
<organism evidence="1 2">
    <name type="scientific">Choiromyces venosus 120613-1</name>
    <dbReference type="NCBI Taxonomy" id="1336337"/>
    <lineage>
        <taxon>Eukaryota</taxon>
        <taxon>Fungi</taxon>
        <taxon>Dikarya</taxon>
        <taxon>Ascomycota</taxon>
        <taxon>Pezizomycotina</taxon>
        <taxon>Pezizomycetes</taxon>
        <taxon>Pezizales</taxon>
        <taxon>Tuberaceae</taxon>
        <taxon>Choiromyces</taxon>
    </lineage>
</organism>
<dbReference type="InterPro" id="IPR029063">
    <property type="entry name" value="SAM-dependent_MTases_sf"/>
</dbReference>
<reference evidence="1 2" key="1">
    <citation type="journal article" date="2018" name="Nat. Ecol. Evol.">
        <title>Pezizomycetes genomes reveal the molecular basis of ectomycorrhizal truffle lifestyle.</title>
        <authorList>
            <person name="Murat C."/>
            <person name="Payen T."/>
            <person name="Noel B."/>
            <person name="Kuo A."/>
            <person name="Morin E."/>
            <person name="Chen J."/>
            <person name="Kohler A."/>
            <person name="Krizsan K."/>
            <person name="Balestrini R."/>
            <person name="Da Silva C."/>
            <person name="Montanini B."/>
            <person name="Hainaut M."/>
            <person name="Levati E."/>
            <person name="Barry K.W."/>
            <person name="Belfiori B."/>
            <person name="Cichocki N."/>
            <person name="Clum A."/>
            <person name="Dockter R.B."/>
            <person name="Fauchery L."/>
            <person name="Guy J."/>
            <person name="Iotti M."/>
            <person name="Le Tacon F."/>
            <person name="Lindquist E.A."/>
            <person name="Lipzen A."/>
            <person name="Malagnac F."/>
            <person name="Mello A."/>
            <person name="Molinier V."/>
            <person name="Miyauchi S."/>
            <person name="Poulain J."/>
            <person name="Riccioni C."/>
            <person name="Rubini A."/>
            <person name="Sitrit Y."/>
            <person name="Splivallo R."/>
            <person name="Traeger S."/>
            <person name="Wang M."/>
            <person name="Zifcakova L."/>
            <person name="Wipf D."/>
            <person name="Zambonelli A."/>
            <person name="Paolocci F."/>
            <person name="Nowrousian M."/>
            <person name="Ottonello S."/>
            <person name="Baldrian P."/>
            <person name="Spatafora J.W."/>
            <person name="Henrissat B."/>
            <person name="Nagy L.G."/>
            <person name="Aury J.M."/>
            <person name="Wincker P."/>
            <person name="Grigoriev I.V."/>
            <person name="Bonfante P."/>
            <person name="Martin F.M."/>
        </authorList>
    </citation>
    <scope>NUCLEOTIDE SEQUENCE [LARGE SCALE GENOMIC DNA]</scope>
    <source>
        <strain evidence="1 2">120613-1</strain>
    </source>
</reference>
<protein>
    <recommendedName>
        <fullName evidence="3">Methyltransferase type 11 domain-containing protein</fullName>
    </recommendedName>
</protein>
<gene>
    <name evidence="1" type="ORF">L873DRAFT_1314561</name>
</gene>
<evidence type="ECO:0000313" key="2">
    <source>
        <dbReference type="Proteomes" id="UP000276215"/>
    </source>
</evidence>
<evidence type="ECO:0008006" key="3">
    <source>
        <dbReference type="Google" id="ProtNLM"/>
    </source>
</evidence>